<dbReference type="EMBL" id="GBXM01000595">
    <property type="protein sequence ID" value="JAI07983.1"/>
    <property type="molecule type" value="Transcribed_RNA"/>
</dbReference>
<proteinExistence type="predicted"/>
<reference evidence="1" key="2">
    <citation type="journal article" date="2015" name="Fish Shellfish Immunol.">
        <title>Early steps in the European eel (Anguilla anguilla)-Vibrio vulnificus interaction in the gills: Role of the RtxA13 toxin.</title>
        <authorList>
            <person name="Callol A."/>
            <person name="Pajuelo D."/>
            <person name="Ebbesson L."/>
            <person name="Teles M."/>
            <person name="MacKenzie S."/>
            <person name="Amaro C."/>
        </authorList>
    </citation>
    <scope>NUCLEOTIDE SEQUENCE</scope>
</reference>
<sequence>MIFKQKFDFLIRWSCHSFQSQGKCVLKISAFYFYHELFILEGNSDMASASDKLTCIFKIQ</sequence>
<evidence type="ECO:0000313" key="1">
    <source>
        <dbReference type="EMBL" id="JAI07983.1"/>
    </source>
</evidence>
<protein>
    <submittedName>
        <fullName evidence="1">Uncharacterized protein</fullName>
    </submittedName>
</protein>
<accession>A0A0E9XZ29</accession>
<dbReference type="AlphaFoldDB" id="A0A0E9XZ29"/>
<reference evidence="1" key="1">
    <citation type="submission" date="2014-11" db="EMBL/GenBank/DDBJ databases">
        <authorList>
            <person name="Amaro Gonzalez C."/>
        </authorList>
    </citation>
    <scope>NUCLEOTIDE SEQUENCE</scope>
</reference>
<name>A0A0E9XZ29_ANGAN</name>
<organism evidence="1">
    <name type="scientific">Anguilla anguilla</name>
    <name type="common">European freshwater eel</name>
    <name type="synonym">Muraena anguilla</name>
    <dbReference type="NCBI Taxonomy" id="7936"/>
    <lineage>
        <taxon>Eukaryota</taxon>
        <taxon>Metazoa</taxon>
        <taxon>Chordata</taxon>
        <taxon>Craniata</taxon>
        <taxon>Vertebrata</taxon>
        <taxon>Euteleostomi</taxon>
        <taxon>Actinopterygii</taxon>
        <taxon>Neopterygii</taxon>
        <taxon>Teleostei</taxon>
        <taxon>Anguilliformes</taxon>
        <taxon>Anguillidae</taxon>
        <taxon>Anguilla</taxon>
    </lineage>
</organism>